<dbReference type="PANTHER" id="PTHR46865:SF2">
    <property type="entry name" value="MONOOXYGENASE"/>
    <property type="match status" value="1"/>
</dbReference>
<organism evidence="2 3">
    <name type="scientific">Methylovirgula ligni</name>
    <dbReference type="NCBI Taxonomy" id="569860"/>
    <lineage>
        <taxon>Bacteria</taxon>
        <taxon>Pseudomonadati</taxon>
        <taxon>Pseudomonadota</taxon>
        <taxon>Alphaproteobacteria</taxon>
        <taxon>Hyphomicrobiales</taxon>
        <taxon>Beijerinckiaceae</taxon>
        <taxon>Methylovirgula</taxon>
    </lineage>
</organism>
<protein>
    <submittedName>
        <fullName evidence="2">2-polyprenyl-6-methoxyphenol hydroxylase-like FAD-dependent oxidoreductase</fullName>
    </submittedName>
</protein>
<feature type="domain" description="FAD-binding" evidence="1">
    <location>
        <begin position="18"/>
        <end position="328"/>
    </location>
</feature>
<gene>
    <name evidence="2" type="ORF">DES32_0173</name>
</gene>
<dbReference type="RefSeq" id="WP_115834798.1">
    <property type="nucleotide sequence ID" value="NZ_CP025086.1"/>
</dbReference>
<dbReference type="GO" id="GO:0071949">
    <property type="term" value="F:FAD binding"/>
    <property type="evidence" value="ECO:0007669"/>
    <property type="project" value="InterPro"/>
</dbReference>
<comment type="caution">
    <text evidence="2">The sequence shown here is derived from an EMBL/GenBank/DDBJ whole genome shotgun (WGS) entry which is preliminary data.</text>
</comment>
<dbReference type="PANTHER" id="PTHR46865">
    <property type="entry name" value="OXIDOREDUCTASE-RELATED"/>
    <property type="match status" value="1"/>
</dbReference>
<evidence type="ECO:0000313" key="2">
    <source>
        <dbReference type="EMBL" id="REF88962.1"/>
    </source>
</evidence>
<dbReference type="Gene3D" id="3.50.50.60">
    <property type="entry name" value="FAD/NAD(P)-binding domain"/>
    <property type="match status" value="1"/>
</dbReference>
<evidence type="ECO:0000259" key="1">
    <source>
        <dbReference type="Pfam" id="PF01494"/>
    </source>
</evidence>
<dbReference type="AlphaFoldDB" id="A0A3D9Z1B4"/>
<evidence type="ECO:0000313" key="3">
    <source>
        <dbReference type="Proteomes" id="UP000256900"/>
    </source>
</evidence>
<dbReference type="SUPFAM" id="SSF51905">
    <property type="entry name" value="FAD/NAD(P)-binding domain"/>
    <property type="match status" value="1"/>
</dbReference>
<reference evidence="2 3" key="1">
    <citation type="submission" date="2018-08" db="EMBL/GenBank/DDBJ databases">
        <title>Genomic Encyclopedia of Type Strains, Phase IV (KMG-IV): sequencing the most valuable type-strain genomes for metagenomic binning, comparative biology and taxonomic classification.</title>
        <authorList>
            <person name="Goeker M."/>
        </authorList>
    </citation>
    <scope>NUCLEOTIDE SEQUENCE [LARGE SCALE GENOMIC DNA]</scope>
    <source>
        <strain evidence="2 3">BW863</strain>
    </source>
</reference>
<dbReference type="EMBL" id="QUMO01000001">
    <property type="protein sequence ID" value="REF88962.1"/>
    <property type="molecule type" value="Genomic_DNA"/>
</dbReference>
<name>A0A3D9Z1B4_9HYPH</name>
<dbReference type="InterPro" id="IPR036188">
    <property type="entry name" value="FAD/NAD-bd_sf"/>
</dbReference>
<dbReference type="OrthoDB" id="4230779at2"/>
<proteinExistence type="predicted"/>
<accession>A0A3D9Z1B4</accession>
<sequence length="382" mass="42696">MEKQANDAALAPPDKGALVSGASFAGLTTAYWLKRLGYEVTVVEIAKGLKKGGTPVNIGEKAKDILKRMGLLEQVQANRLKMEGIEFKNADDVTEGGMWQQVDAARADDDWEIERDTLLDIMFGCVKDDVEFVFNNSIAALDETPNNINVSFKDGSKRSFALVFGCDGNHSLVRKLQFGEEAEYTHFLGQYFSITIVDKLLIKENTTQMYNLPGKAVMLNAYNNKTDIILCFSSEKEISYDYRDEEQQRKIISEQFTGQGWRTPELLEEVSKSKTFYFDKINQIRMPSWTKSRVALVGDAAYCASPAAGMGGSLAIIGAGALADAFAKNHGNFELAFQDYNESFRPFIEDVQVKAVNNLDLLIPKTEEGILERNRNPDRMLR</sequence>
<dbReference type="PRINTS" id="PR00420">
    <property type="entry name" value="RNGMNOXGNASE"/>
</dbReference>
<dbReference type="Pfam" id="PF01494">
    <property type="entry name" value="FAD_binding_3"/>
    <property type="match status" value="1"/>
</dbReference>
<keyword evidence="3" id="KW-1185">Reference proteome</keyword>
<dbReference type="InterPro" id="IPR002938">
    <property type="entry name" value="FAD-bd"/>
</dbReference>
<dbReference type="Proteomes" id="UP000256900">
    <property type="component" value="Unassembled WGS sequence"/>
</dbReference>
<dbReference type="InterPro" id="IPR051704">
    <property type="entry name" value="FAD_aromatic-hydroxylase"/>
</dbReference>
<dbReference type="Gene3D" id="3.30.9.10">
    <property type="entry name" value="D-Amino Acid Oxidase, subunit A, domain 2"/>
    <property type="match status" value="1"/>
</dbReference>